<name>A0A2M9G539_9PROT</name>
<proteinExistence type="predicted"/>
<dbReference type="InterPro" id="IPR000873">
    <property type="entry name" value="AMP-dep_synth/lig_dom"/>
</dbReference>
<evidence type="ECO:0000313" key="4">
    <source>
        <dbReference type="Proteomes" id="UP000229498"/>
    </source>
</evidence>
<comment type="caution">
    <text evidence="3">The sequence shown here is derived from an EMBL/GenBank/DDBJ whole genome shotgun (WGS) entry which is preliminary data.</text>
</comment>
<dbReference type="PANTHER" id="PTHR43767">
    <property type="entry name" value="LONG-CHAIN-FATTY-ACID--COA LIGASE"/>
    <property type="match status" value="1"/>
</dbReference>
<dbReference type="PROSITE" id="PS00455">
    <property type="entry name" value="AMP_BINDING"/>
    <property type="match status" value="1"/>
</dbReference>
<dbReference type="Pfam" id="PF13193">
    <property type="entry name" value="AMP-binding_C"/>
    <property type="match status" value="1"/>
</dbReference>
<organism evidence="3 4">
    <name type="scientific">Minwuia thermotolerans</name>
    <dbReference type="NCBI Taxonomy" id="2056226"/>
    <lineage>
        <taxon>Bacteria</taxon>
        <taxon>Pseudomonadati</taxon>
        <taxon>Pseudomonadota</taxon>
        <taxon>Alphaproteobacteria</taxon>
        <taxon>Minwuiales</taxon>
        <taxon>Minwuiaceae</taxon>
        <taxon>Minwuia</taxon>
    </lineage>
</organism>
<accession>A0A2M9G539</accession>
<keyword evidence="4" id="KW-1185">Reference proteome</keyword>
<dbReference type="RefSeq" id="WP_109794302.1">
    <property type="nucleotide sequence ID" value="NZ_PHIG01000018.1"/>
</dbReference>
<dbReference type="GO" id="GO:0016878">
    <property type="term" value="F:acid-thiol ligase activity"/>
    <property type="evidence" value="ECO:0007669"/>
    <property type="project" value="UniProtKB-ARBA"/>
</dbReference>
<protein>
    <submittedName>
        <fullName evidence="3">Acyl-CoA synthetase</fullName>
    </submittedName>
</protein>
<dbReference type="Pfam" id="PF00501">
    <property type="entry name" value="AMP-binding"/>
    <property type="match status" value="1"/>
</dbReference>
<dbReference type="AlphaFoldDB" id="A0A2M9G539"/>
<feature type="domain" description="AMP-binding enzyme C-terminal" evidence="2">
    <location>
        <begin position="457"/>
        <end position="532"/>
    </location>
</feature>
<dbReference type="OrthoDB" id="7415522at2"/>
<gene>
    <name evidence="3" type="ORF">CVT23_05410</name>
</gene>
<dbReference type="Gene3D" id="3.30.300.30">
    <property type="match status" value="1"/>
</dbReference>
<dbReference type="Gene3D" id="2.30.38.10">
    <property type="entry name" value="Luciferase, Domain 3"/>
    <property type="match status" value="1"/>
</dbReference>
<dbReference type="InterPro" id="IPR050237">
    <property type="entry name" value="ATP-dep_AMP-bd_enzyme"/>
</dbReference>
<dbReference type="SUPFAM" id="SSF56801">
    <property type="entry name" value="Acetyl-CoA synthetase-like"/>
    <property type="match status" value="1"/>
</dbReference>
<feature type="domain" description="AMP-dependent synthetase/ligase" evidence="1">
    <location>
        <begin position="11"/>
        <end position="397"/>
    </location>
</feature>
<dbReference type="InterPro" id="IPR025110">
    <property type="entry name" value="AMP-bd_C"/>
</dbReference>
<dbReference type="NCBIfam" id="NF005863">
    <property type="entry name" value="PRK07798.1"/>
    <property type="match status" value="1"/>
</dbReference>
<dbReference type="Proteomes" id="UP000229498">
    <property type="component" value="Unassembled WGS sequence"/>
</dbReference>
<evidence type="ECO:0000259" key="2">
    <source>
        <dbReference type="Pfam" id="PF13193"/>
    </source>
</evidence>
<sequence length="546" mass="60034">MTLPLAPLHEAVAAALPEREAIVFRDRRLTYAEVAERSRRLANFLLSQDITIHRPRSELENWESGQDHVALYMFNCNEYVEALLGGYKARAVPFNVNYRYVREELEYLLNDADAKAIVYHGCFAPVVREVLADVPTCRLLIQVDDGSGQPLLEGAFDYEAVLAESSPGPTGQTCEPDDLFILYTGGTTGMPRGVLWRQADAYLSQMGGRYDGVNVVGSLDEAVRRAVNKKRYTIFPPPPFMHGAGKYLALRTLFEGNTLLIQNVTDRFDPADVLSLAEKERANLMLAIGDAFGRPLLDELRRKPYDTSSLKFVTNTGAIMSKGVKAGLMEMIPGLTIIDSLGSSETGIQAQNVSGAKAGVERGDFRTMADTRVMAEDRRRFLEPGEPAAGWLAIGGRVPYGYYGDEAKTKETFPEIAGVRYVIGGDKVRLLENGEIEYFGRDSVTINSGGEKIFAEEVEEALKHHPAVADVLVAGRPSERWGQEVVALVQLANGASPDPAALNAEAAKHIARYKLPKAFRFVDRVGRSANGKPDYRWAKQQAEGAA</sequence>
<evidence type="ECO:0000259" key="1">
    <source>
        <dbReference type="Pfam" id="PF00501"/>
    </source>
</evidence>
<dbReference type="EMBL" id="PHIG01000018">
    <property type="protein sequence ID" value="PJK30833.1"/>
    <property type="molecule type" value="Genomic_DNA"/>
</dbReference>
<dbReference type="Gene3D" id="3.40.50.980">
    <property type="match status" value="2"/>
</dbReference>
<dbReference type="InterPro" id="IPR045851">
    <property type="entry name" value="AMP-bd_C_sf"/>
</dbReference>
<evidence type="ECO:0000313" key="3">
    <source>
        <dbReference type="EMBL" id="PJK30833.1"/>
    </source>
</evidence>
<reference evidence="3 4" key="1">
    <citation type="submission" date="2017-11" db="EMBL/GenBank/DDBJ databases">
        <title>Draft genome sequence of Rhizobiales bacterium SY3-13.</title>
        <authorList>
            <person name="Sun C."/>
        </authorList>
    </citation>
    <scope>NUCLEOTIDE SEQUENCE [LARGE SCALE GENOMIC DNA]</scope>
    <source>
        <strain evidence="3 4">SY3-13</strain>
    </source>
</reference>
<dbReference type="PANTHER" id="PTHR43767:SF1">
    <property type="entry name" value="NONRIBOSOMAL PEPTIDE SYNTHASE PES1 (EUROFUNG)-RELATED"/>
    <property type="match status" value="1"/>
</dbReference>
<dbReference type="InterPro" id="IPR020845">
    <property type="entry name" value="AMP-binding_CS"/>
</dbReference>